<dbReference type="GO" id="GO:0045944">
    <property type="term" value="P:positive regulation of transcription by RNA polymerase II"/>
    <property type="evidence" value="ECO:0007669"/>
    <property type="project" value="TreeGrafter"/>
</dbReference>
<dbReference type="FunFam" id="3.90.430.10:FF:000001">
    <property type="entry name" value="Copper fist DNA-binding protein"/>
    <property type="match status" value="1"/>
</dbReference>
<dbReference type="SMART" id="SM01090">
    <property type="entry name" value="Copper-fist"/>
    <property type="match status" value="1"/>
</dbReference>
<dbReference type="Gene3D" id="3.90.430.10">
    <property type="entry name" value="Copper fist DNA-binding domain"/>
    <property type="match status" value="1"/>
</dbReference>
<feature type="compositionally biased region" description="Basic and acidic residues" evidence="8">
    <location>
        <begin position="54"/>
        <end position="72"/>
    </location>
</feature>
<proteinExistence type="predicted"/>
<reference evidence="11" key="1">
    <citation type="journal article" date="2015" name="Genome Announc.">
        <title>Genome sequence of the AIDS-associated pathogen Penicillium marneffei (ATCC18224) and its near taxonomic relative Talaromyces stipitatus (ATCC10500).</title>
        <authorList>
            <person name="Nierman W.C."/>
            <person name="Fedorova-Abrams N.D."/>
            <person name="Andrianopoulos A."/>
        </authorList>
    </citation>
    <scope>NUCLEOTIDE SEQUENCE [LARGE SCALE GENOMIC DNA]</scope>
    <source>
        <strain evidence="11">ATCC 10500 / CBS 375.48 / QM 6759 / NRRL 1006</strain>
    </source>
</reference>
<dbReference type="GO" id="GO:0000981">
    <property type="term" value="F:DNA-binding transcription factor activity, RNA polymerase II-specific"/>
    <property type="evidence" value="ECO:0007669"/>
    <property type="project" value="TreeGrafter"/>
</dbReference>
<protein>
    <recommendedName>
        <fullName evidence="9">Copper-fist domain-containing protein</fullName>
    </recommendedName>
</protein>
<keyword evidence="3" id="KW-0862">Zinc</keyword>
<evidence type="ECO:0000256" key="3">
    <source>
        <dbReference type="ARBA" id="ARBA00022833"/>
    </source>
</evidence>
<dbReference type="PANTHER" id="PTHR28088">
    <property type="entry name" value="TRANSCRIPTIONAL ACTIVATOR HAA1-RELATED"/>
    <property type="match status" value="1"/>
</dbReference>
<dbReference type="EMBL" id="EQ962660">
    <property type="protein sequence ID" value="EED12178.1"/>
    <property type="molecule type" value="Genomic_DNA"/>
</dbReference>
<evidence type="ECO:0000259" key="9">
    <source>
        <dbReference type="PROSITE" id="PS50073"/>
    </source>
</evidence>
<name>B8MT81_TALSN</name>
<evidence type="ECO:0000256" key="6">
    <source>
        <dbReference type="ARBA" id="ARBA00023163"/>
    </source>
</evidence>
<dbReference type="InParanoid" id="B8MT81"/>
<organism evidence="10 11">
    <name type="scientific">Talaromyces stipitatus (strain ATCC 10500 / CBS 375.48 / QM 6759 / NRRL 1006)</name>
    <name type="common">Penicillium stipitatum</name>
    <dbReference type="NCBI Taxonomy" id="441959"/>
    <lineage>
        <taxon>Eukaryota</taxon>
        <taxon>Fungi</taxon>
        <taxon>Dikarya</taxon>
        <taxon>Ascomycota</taxon>
        <taxon>Pezizomycotina</taxon>
        <taxon>Eurotiomycetes</taxon>
        <taxon>Eurotiomycetidae</taxon>
        <taxon>Eurotiales</taxon>
        <taxon>Trichocomaceae</taxon>
        <taxon>Talaromyces</taxon>
        <taxon>Talaromyces sect. Talaromyces</taxon>
    </lineage>
</organism>
<dbReference type="PRINTS" id="PR00617">
    <property type="entry name" value="COPPERFIST"/>
</dbReference>
<evidence type="ECO:0000313" key="11">
    <source>
        <dbReference type="Proteomes" id="UP000001745"/>
    </source>
</evidence>
<dbReference type="PANTHER" id="PTHR28088:SF5">
    <property type="entry name" value="TRANSCRIPTIONAL ACTIVATOR HAA1-RELATED"/>
    <property type="match status" value="1"/>
</dbReference>
<dbReference type="VEuPathDB" id="FungiDB:TSTA_002440"/>
<evidence type="ECO:0000313" key="10">
    <source>
        <dbReference type="EMBL" id="EED12178.1"/>
    </source>
</evidence>
<comment type="subcellular location">
    <subcellularLocation>
        <location evidence="1">Nucleus</location>
    </subcellularLocation>
</comment>
<gene>
    <name evidence="10" type="ORF">TSTA_002440</name>
</gene>
<dbReference type="SMART" id="SM00412">
    <property type="entry name" value="Cu_FIST"/>
    <property type="match status" value="1"/>
</dbReference>
<dbReference type="InterPro" id="IPR001083">
    <property type="entry name" value="Cu_fist_DNA-bd_dom"/>
</dbReference>
<evidence type="ECO:0000256" key="1">
    <source>
        <dbReference type="ARBA" id="ARBA00004123"/>
    </source>
</evidence>
<dbReference type="RefSeq" id="XP_002487832.1">
    <property type="nucleotide sequence ID" value="XM_002487787.1"/>
</dbReference>
<dbReference type="Proteomes" id="UP000001745">
    <property type="component" value="Unassembled WGS sequence"/>
</dbReference>
<dbReference type="GO" id="GO:0005634">
    <property type="term" value="C:nucleus"/>
    <property type="evidence" value="ECO:0007669"/>
    <property type="project" value="UniProtKB-SubCell"/>
</dbReference>
<dbReference type="GO" id="GO:0000978">
    <property type="term" value="F:RNA polymerase II cis-regulatory region sequence-specific DNA binding"/>
    <property type="evidence" value="ECO:0007669"/>
    <property type="project" value="TreeGrafter"/>
</dbReference>
<dbReference type="HOGENOM" id="CLU_1050440_0_0_1"/>
<dbReference type="PROSITE" id="PS50073">
    <property type="entry name" value="COPPER_FIST_2"/>
    <property type="match status" value="1"/>
</dbReference>
<keyword evidence="2" id="KW-0479">Metal-binding</keyword>
<evidence type="ECO:0000256" key="5">
    <source>
        <dbReference type="ARBA" id="ARBA00023015"/>
    </source>
</evidence>
<dbReference type="Pfam" id="PF00649">
    <property type="entry name" value="Copper-fist"/>
    <property type="match status" value="1"/>
</dbReference>
<evidence type="ECO:0000256" key="7">
    <source>
        <dbReference type="ARBA" id="ARBA00023242"/>
    </source>
</evidence>
<feature type="domain" description="Copper-fist" evidence="9">
    <location>
        <begin position="1"/>
        <end position="39"/>
    </location>
</feature>
<keyword evidence="7" id="KW-0539">Nucleus</keyword>
<feature type="region of interest" description="Disordered" evidence="8">
    <location>
        <begin position="54"/>
        <end position="78"/>
    </location>
</feature>
<keyword evidence="6" id="KW-0804">Transcription</keyword>
<dbReference type="GO" id="GO:0005507">
    <property type="term" value="F:copper ion binding"/>
    <property type="evidence" value="ECO:0007669"/>
    <property type="project" value="InterPro"/>
</dbReference>
<dbReference type="SUPFAM" id="SSF57879">
    <property type="entry name" value="Zinc domain conserved in yeast copper-regulated transcription factors"/>
    <property type="match status" value="1"/>
</dbReference>
<dbReference type="OrthoDB" id="4226652at2759"/>
<dbReference type="GO" id="GO:0006879">
    <property type="term" value="P:intracellular iron ion homeostasis"/>
    <property type="evidence" value="ECO:0007669"/>
    <property type="project" value="TreeGrafter"/>
</dbReference>
<keyword evidence="4" id="KW-0186">Copper</keyword>
<keyword evidence="11" id="KW-1185">Reference proteome</keyword>
<dbReference type="AlphaFoldDB" id="B8MT81"/>
<dbReference type="GO" id="GO:0006878">
    <property type="term" value="P:intracellular copper ion homeostasis"/>
    <property type="evidence" value="ECO:0007669"/>
    <property type="project" value="TreeGrafter"/>
</dbReference>
<keyword evidence="5" id="KW-0805">Transcription regulation</keyword>
<dbReference type="InterPro" id="IPR051763">
    <property type="entry name" value="Copper_Homeo_Regul"/>
</dbReference>
<dbReference type="GeneID" id="8102855"/>
<accession>B8MT81</accession>
<evidence type="ECO:0000256" key="2">
    <source>
        <dbReference type="ARBA" id="ARBA00022723"/>
    </source>
</evidence>
<evidence type="ECO:0000256" key="8">
    <source>
        <dbReference type="SAM" id="MobiDB-lite"/>
    </source>
</evidence>
<evidence type="ECO:0000256" key="4">
    <source>
        <dbReference type="ARBA" id="ARBA00023008"/>
    </source>
</evidence>
<dbReference type="STRING" id="441959.B8MT81"/>
<dbReference type="InterPro" id="IPR036395">
    <property type="entry name" value="Cu_fist_DNA-bd_dom_sf"/>
</dbReference>
<dbReference type="eggNOG" id="ENOG502RNTT">
    <property type="taxonomic scope" value="Eukaryota"/>
</dbReference>
<sequence>MLIDGEKWACEACVRGHRVSSCRHHDRPLIRINKKGRPFSVCIICRGPCNNREEHSKLNRDKKSDGESDSKSSKVLRKRQHTTPLVALYPYEAEERQSPPLDVESSHLHLHALHHILHHSRLQPISAANFLVQSATIVASFTANLFSFFSFLDRNDDGDHEHHKQRLSTHLIVRSSQSAIRSGFGPVEPDLHAGSDRPRAAKFLGVSLRFSPNDGSADDADFFCIPVFRRRHVCSGQWLCAGSHVYRVRRHGCSSRRLVDLFLEQ</sequence>